<dbReference type="GO" id="GO:0009252">
    <property type="term" value="P:peptidoglycan biosynthetic process"/>
    <property type="evidence" value="ECO:0007669"/>
    <property type="project" value="UniProtKB-UniRule"/>
</dbReference>
<dbReference type="PROSITE" id="PS01347">
    <property type="entry name" value="MRAY_1"/>
    <property type="match status" value="1"/>
</dbReference>
<dbReference type="EC" id="2.7.8.13" evidence="12 13"/>
<keyword evidence="12 14" id="KW-0479">Metal-binding</keyword>
<feature type="binding site" evidence="14">
    <location>
        <position position="192"/>
    </location>
    <ligand>
        <name>Mg(2+)</name>
        <dbReference type="ChEBI" id="CHEBI:18420"/>
    </ligand>
</feature>
<feature type="transmembrane region" description="Helical" evidence="12">
    <location>
        <begin position="73"/>
        <end position="91"/>
    </location>
</feature>
<comment type="pathway">
    <text evidence="12">Cell wall biogenesis; peptidoglycan biosynthesis.</text>
</comment>
<dbReference type="GO" id="GO:0008360">
    <property type="term" value="P:regulation of cell shape"/>
    <property type="evidence" value="ECO:0007669"/>
    <property type="project" value="UniProtKB-KW"/>
</dbReference>
<dbReference type="UniPathway" id="UPA00219"/>
<feature type="transmembrane region" description="Helical" evidence="12">
    <location>
        <begin position="199"/>
        <end position="219"/>
    </location>
</feature>
<evidence type="ECO:0000256" key="10">
    <source>
        <dbReference type="ARBA" id="ARBA00023306"/>
    </source>
</evidence>
<proteinExistence type="inferred from homology"/>
<dbReference type="Pfam" id="PF10555">
    <property type="entry name" value="MraY_sig1"/>
    <property type="match status" value="1"/>
</dbReference>
<evidence type="ECO:0000256" key="4">
    <source>
        <dbReference type="ARBA" id="ARBA00022679"/>
    </source>
</evidence>
<dbReference type="EMBL" id="JOKH01000004">
    <property type="protein sequence ID" value="KEQ16763.1"/>
    <property type="molecule type" value="Genomic_DNA"/>
</dbReference>
<dbReference type="InterPro" id="IPR000715">
    <property type="entry name" value="Glycosyl_transferase_4"/>
</dbReference>
<dbReference type="PROSITE" id="PS01348">
    <property type="entry name" value="MRAY_2"/>
    <property type="match status" value="1"/>
</dbReference>
<evidence type="ECO:0000256" key="14">
    <source>
        <dbReference type="PIRSR" id="PIRSR600715-1"/>
    </source>
</evidence>
<keyword evidence="16" id="KW-1185">Reference proteome</keyword>
<feature type="transmembrane region" description="Helical" evidence="12">
    <location>
        <begin position="134"/>
        <end position="152"/>
    </location>
</feature>
<feature type="transmembrane region" description="Helical" evidence="12">
    <location>
        <begin position="338"/>
        <end position="357"/>
    </location>
</feature>
<keyword evidence="7 12" id="KW-0573">Peptidoglycan synthesis</keyword>
<evidence type="ECO:0000256" key="8">
    <source>
        <dbReference type="ARBA" id="ARBA00022989"/>
    </source>
</evidence>
<dbReference type="GO" id="GO:0046872">
    <property type="term" value="F:metal ion binding"/>
    <property type="evidence" value="ECO:0007669"/>
    <property type="project" value="UniProtKB-KW"/>
</dbReference>
<dbReference type="eggNOG" id="COG0472">
    <property type="taxonomic scope" value="Bacteria"/>
</dbReference>
<evidence type="ECO:0000256" key="5">
    <source>
        <dbReference type="ARBA" id="ARBA00022692"/>
    </source>
</evidence>
<feature type="transmembrane region" description="Helical" evidence="12">
    <location>
        <begin position="97"/>
        <end position="114"/>
    </location>
</feature>
<dbReference type="RefSeq" id="WP_034838847.1">
    <property type="nucleotide sequence ID" value="NZ_JOKH01000004.1"/>
</dbReference>
<dbReference type="Proteomes" id="UP000028073">
    <property type="component" value="Unassembled WGS sequence"/>
</dbReference>
<evidence type="ECO:0000256" key="1">
    <source>
        <dbReference type="ARBA" id="ARBA00004141"/>
    </source>
</evidence>
<keyword evidence="4 12" id="KW-0808">Transferase</keyword>
<evidence type="ECO:0000256" key="13">
    <source>
        <dbReference type="NCBIfam" id="TIGR00445"/>
    </source>
</evidence>
<comment type="catalytic activity">
    <reaction evidence="12">
        <text>UDP-N-acetyl-alpha-D-muramoyl-L-alanyl-gamma-D-glutamyl-meso-2,6-diaminopimeloyl-D-alanyl-D-alanine + di-trans,octa-cis-undecaprenyl phosphate = di-trans,octa-cis-undecaprenyl diphospho-N-acetyl-alpha-D-muramoyl-L-alanyl-D-glutamyl-meso-2,6-diaminopimeloyl-D-alanyl-D-alanine + UMP</text>
        <dbReference type="Rhea" id="RHEA:28386"/>
        <dbReference type="ChEBI" id="CHEBI:57865"/>
        <dbReference type="ChEBI" id="CHEBI:60392"/>
        <dbReference type="ChEBI" id="CHEBI:61386"/>
        <dbReference type="ChEBI" id="CHEBI:61387"/>
        <dbReference type="EC" id="2.7.8.13"/>
    </reaction>
</comment>
<dbReference type="AlphaFoldDB" id="A0A081NE90"/>
<reference evidence="15 16" key="1">
    <citation type="submission" date="2014-06" db="EMBL/GenBank/DDBJ databases">
        <title>Whole Genome Sequences of Three Symbiotic Endozoicomonas Bacteria.</title>
        <authorList>
            <person name="Neave M.J."/>
            <person name="Apprill A."/>
            <person name="Voolstra C.R."/>
        </authorList>
    </citation>
    <scope>NUCLEOTIDE SEQUENCE [LARGE SCALE GENOMIC DNA]</scope>
    <source>
        <strain evidence="15 16">DSM 25634</strain>
    </source>
</reference>
<comment type="function">
    <text evidence="12">Catalyzes the initial step of the lipid cycle reactions in the biosynthesis of the cell wall peptidoglycan: transfers peptidoglycan precursor phospho-MurNAc-pentapeptide from UDP-MurNAc-pentapeptide onto the lipid carrier undecaprenyl phosphate, yielding undecaprenyl-pyrophosphoryl-MurNAc-pentapeptide, known as lipid I.</text>
</comment>
<evidence type="ECO:0000256" key="9">
    <source>
        <dbReference type="ARBA" id="ARBA00023136"/>
    </source>
</evidence>
<feature type="transmembrane region" description="Helical" evidence="12">
    <location>
        <begin position="290"/>
        <end position="311"/>
    </location>
</feature>
<comment type="cofactor">
    <cofactor evidence="12 14">
        <name>Mg(2+)</name>
        <dbReference type="ChEBI" id="CHEBI:18420"/>
    </cofactor>
</comment>
<dbReference type="GO" id="GO:0051992">
    <property type="term" value="F:UDP-N-acetylmuramoyl-L-alanyl-D-glutamyl-meso-2,6-diaminopimelyl-D-alanyl-D-alanine:undecaprenyl-phosphate transferase activity"/>
    <property type="evidence" value="ECO:0007669"/>
    <property type="project" value="RHEA"/>
</dbReference>
<evidence type="ECO:0000313" key="15">
    <source>
        <dbReference type="EMBL" id="KEQ16763.1"/>
    </source>
</evidence>
<dbReference type="NCBIfam" id="TIGR00445">
    <property type="entry name" value="mraY"/>
    <property type="match status" value="1"/>
</dbReference>
<dbReference type="Pfam" id="PF00953">
    <property type="entry name" value="Glycos_transf_4"/>
    <property type="match status" value="1"/>
</dbReference>
<keyword evidence="5 12" id="KW-0812">Transmembrane</keyword>
<dbReference type="HAMAP" id="MF_00038">
    <property type="entry name" value="MraY"/>
    <property type="match status" value="1"/>
</dbReference>
<dbReference type="OrthoDB" id="9805475at2"/>
<dbReference type="STRING" id="1137799.GZ78_18935"/>
<dbReference type="GO" id="GO:0051301">
    <property type="term" value="P:cell division"/>
    <property type="evidence" value="ECO:0007669"/>
    <property type="project" value="UniProtKB-KW"/>
</dbReference>
<dbReference type="GO" id="GO:0071555">
    <property type="term" value="P:cell wall organization"/>
    <property type="evidence" value="ECO:0007669"/>
    <property type="project" value="UniProtKB-KW"/>
</dbReference>
<keyword evidence="9 12" id="KW-0472">Membrane</keyword>
<evidence type="ECO:0000256" key="11">
    <source>
        <dbReference type="ARBA" id="ARBA00023316"/>
    </source>
</evidence>
<gene>
    <name evidence="12" type="primary">mraY</name>
    <name evidence="15" type="ORF">GZ78_18935</name>
</gene>
<keyword evidence="12" id="KW-1003">Cell membrane</keyword>
<comment type="subcellular location">
    <subcellularLocation>
        <location evidence="12">Cell membrane</location>
        <topology evidence="12">Multi-pass membrane protein</topology>
    </subcellularLocation>
    <subcellularLocation>
        <location evidence="1">Membrane</location>
        <topology evidence="1">Multi-pass membrane protein</topology>
    </subcellularLocation>
</comment>
<protein>
    <recommendedName>
        <fullName evidence="12 13">Phospho-N-acetylmuramoyl-pentapeptide-transferase</fullName>
        <ecNumber evidence="12 13">2.7.8.13</ecNumber>
    </recommendedName>
    <alternativeName>
        <fullName evidence="12">UDP-MurNAc-pentapeptide phosphotransferase</fullName>
    </alternativeName>
</protein>
<dbReference type="GO" id="GO:0008963">
    <property type="term" value="F:phospho-N-acetylmuramoyl-pentapeptide-transferase activity"/>
    <property type="evidence" value="ECO:0007669"/>
    <property type="project" value="UniProtKB-UniRule"/>
</dbReference>
<organism evidence="15 16">
    <name type="scientific">Endozoicomonas numazuensis</name>
    <dbReference type="NCBI Taxonomy" id="1137799"/>
    <lineage>
        <taxon>Bacteria</taxon>
        <taxon>Pseudomonadati</taxon>
        <taxon>Pseudomonadota</taxon>
        <taxon>Gammaproteobacteria</taxon>
        <taxon>Oceanospirillales</taxon>
        <taxon>Endozoicomonadaceae</taxon>
        <taxon>Endozoicomonas</taxon>
    </lineage>
</organism>
<sequence length="360" mass="39328">MLLWLADFLSQYYHGFAVFKYLTLRAILGVLTALAMGLWLGPHMIRRLSYHQIGQTVRDDGPQSHLSKAGTPTMGGALILICIAVSTLLWANLSNRYIWVVLLVTAVFGVVGWVDDYRKVVEKNSRGLPARWKFFWQSVGGLGAAIFLYATAKTPVETSLIVPFFKSIIIDLGPFYIVLAYLTIVGCSNAVNLTDGLDGLAIMPTVLVASALAIFAYASGHANFAQYLLIPFVPGSGELVVFCAAIGGAGLSFLWFNTYPAQVFMGDVGALALGAALGVLAVIVRQEIVLIIMGGVFVMETVSVILQVASFKLTGRRIFRMAPLHHHFELKGWPEPRVIVRFWIITLILVLIGLASLKIR</sequence>
<keyword evidence="12 14" id="KW-0460">Magnesium</keyword>
<keyword evidence="6 12" id="KW-0133">Cell shape</keyword>
<name>A0A081NE90_9GAMM</name>
<evidence type="ECO:0000313" key="16">
    <source>
        <dbReference type="Proteomes" id="UP000028073"/>
    </source>
</evidence>
<feature type="transmembrane region" description="Helical" evidence="12">
    <location>
        <begin position="12"/>
        <end position="40"/>
    </location>
</feature>
<evidence type="ECO:0000256" key="3">
    <source>
        <dbReference type="ARBA" id="ARBA00022618"/>
    </source>
</evidence>
<dbReference type="PANTHER" id="PTHR22926">
    <property type="entry name" value="PHOSPHO-N-ACETYLMURAMOYL-PENTAPEPTIDE-TRANSFERASE"/>
    <property type="match status" value="1"/>
</dbReference>
<evidence type="ECO:0000256" key="2">
    <source>
        <dbReference type="ARBA" id="ARBA00005583"/>
    </source>
</evidence>
<dbReference type="CDD" id="cd06852">
    <property type="entry name" value="GT_MraY"/>
    <property type="match status" value="1"/>
</dbReference>
<evidence type="ECO:0000256" key="6">
    <source>
        <dbReference type="ARBA" id="ARBA00022960"/>
    </source>
</evidence>
<keyword evidence="10 12" id="KW-0131">Cell cycle</keyword>
<keyword evidence="11 12" id="KW-0961">Cell wall biogenesis/degradation</keyword>
<dbReference type="InterPro" id="IPR003524">
    <property type="entry name" value="PNAcMuramoyl-5peptid_Trfase"/>
</dbReference>
<evidence type="ECO:0000256" key="12">
    <source>
        <dbReference type="HAMAP-Rule" id="MF_00038"/>
    </source>
</evidence>
<comment type="caution">
    <text evidence="15">The sequence shown here is derived from an EMBL/GenBank/DDBJ whole genome shotgun (WGS) entry which is preliminary data.</text>
</comment>
<feature type="transmembrane region" description="Helical" evidence="12">
    <location>
        <begin position="239"/>
        <end position="256"/>
    </location>
</feature>
<dbReference type="PANTHER" id="PTHR22926:SF5">
    <property type="entry name" value="PHOSPHO-N-ACETYLMURAMOYL-PENTAPEPTIDE-TRANSFERASE HOMOLOG"/>
    <property type="match status" value="1"/>
</dbReference>
<feature type="transmembrane region" description="Helical" evidence="12">
    <location>
        <begin position="164"/>
        <end position="187"/>
    </location>
</feature>
<feature type="binding site" evidence="14">
    <location>
        <position position="267"/>
    </location>
    <ligand>
        <name>Mg(2+)</name>
        <dbReference type="ChEBI" id="CHEBI:18420"/>
    </ligand>
</feature>
<accession>A0A081NE90</accession>
<comment type="similarity">
    <text evidence="2 12">Belongs to the glycosyltransferase 4 family. MraY subfamily.</text>
</comment>
<keyword evidence="8 12" id="KW-1133">Transmembrane helix</keyword>
<keyword evidence="3 12" id="KW-0132">Cell division</keyword>
<dbReference type="InterPro" id="IPR018480">
    <property type="entry name" value="PNAcMuramoyl-5peptid_Trfase_CS"/>
</dbReference>
<evidence type="ECO:0000256" key="7">
    <source>
        <dbReference type="ARBA" id="ARBA00022984"/>
    </source>
</evidence>
<feature type="transmembrane region" description="Helical" evidence="12">
    <location>
        <begin position="263"/>
        <end position="284"/>
    </location>
</feature>
<dbReference type="GO" id="GO:0005886">
    <property type="term" value="C:plasma membrane"/>
    <property type="evidence" value="ECO:0007669"/>
    <property type="project" value="UniProtKB-SubCell"/>
</dbReference>